<evidence type="ECO:0000256" key="5">
    <source>
        <dbReference type="ARBA" id="ARBA00022967"/>
    </source>
</evidence>
<evidence type="ECO:0000313" key="13">
    <source>
        <dbReference type="EMBL" id="AHN97859.1"/>
    </source>
</evidence>
<dbReference type="PROSITE" id="PS51839">
    <property type="entry name" value="4FE4S_HC3"/>
    <property type="match status" value="1"/>
</dbReference>
<name>X2L822_9BACT</name>
<dbReference type="InterPro" id="IPR001041">
    <property type="entry name" value="2Fe-2S_ferredoxin-type"/>
</dbReference>
<dbReference type="GO" id="GO:0051539">
    <property type="term" value="F:4 iron, 4 sulfur cluster binding"/>
    <property type="evidence" value="ECO:0007669"/>
    <property type="project" value="UniProtKB-KW"/>
</dbReference>
<dbReference type="InterPro" id="IPR006963">
    <property type="entry name" value="Mopterin_OxRdtase_4Fe-4S_dom"/>
</dbReference>
<dbReference type="CDD" id="cd00207">
    <property type="entry name" value="fer2"/>
    <property type="match status" value="1"/>
</dbReference>
<dbReference type="InterPro" id="IPR000283">
    <property type="entry name" value="NADH_UbQ_OxRdtase_75kDa_su_CS"/>
</dbReference>
<sequence length="607" mass="66025">METVTLTIDGRQVTVEKGKTVLQAAIESGIPVPYYCYHPGLGIDGSCRVCVVKVEKMPKLQTSCSTVCADGMVVQTRTDDVVAARAGVFEFLLINHPLDCPVCDKGGECPLQDFSYSFGPDQSRMEFPRRIFDGEGVKGDVDFGPTLMLNRQRCILCTRCVRFMRDVDSDAQINIIDRGYGSEIATFQEEGVHSLLSGNLMDVCPVGAITTRDYRFKSRPWDNPNAADTICTRCAKGCNATAWIKAKPEWAKGSSLIRFTPRFNAEVNGYWMCDIGRFDYHWIESDTRLRRPLQRDAGGVQHPIAWHEALSRLSQGLAAAGKANPDGVRFLLSAHASHEELFLFRRLAEELFGAAATGVFAPVTVAWRFSEKVQPEHTKFKVPAVDAPNVNGARMFGLVPGEVGSPQTAADVSVLRAAAEAGLVSALYVFDPGPAGSIGDTAWIADLRAAGKLPLLVVQGVVMTDLARAADFVLPGASSVEKEASYTNEQGQLQGTSRAVPAPGDAMEDWQILVQLSAALGVPFDYATPALVRADIVTRFGGVKGFERLTALSFSQPVPARHWLQASNPSERWKWDFMFQDLPPVKGTVDLSALPAAPGVIALREVK</sequence>
<comment type="cofactor">
    <cofactor evidence="9">
        <name>[2Fe-2S] cluster</name>
        <dbReference type="ChEBI" id="CHEBI:190135"/>
    </cofactor>
</comment>
<comment type="similarity">
    <text evidence="2">Belongs to the complex I 75 kDa subunit family.</text>
</comment>
<keyword evidence="7" id="KW-0411">Iron-sulfur</keyword>
<evidence type="ECO:0000256" key="3">
    <source>
        <dbReference type="ARBA" id="ARBA00022485"/>
    </source>
</evidence>
<dbReference type="PROSITE" id="PS51669">
    <property type="entry name" value="4FE4S_MOW_BIS_MGD"/>
    <property type="match status" value="1"/>
</dbReference>
<keyword evidence="6" id="KW-0408">Iron</keyword>
<dbReference type="Pfam" id="PF00384">
    <property type="entry name" value="Molybdopterin"/>
    <property type="match status" value="1"/>
</dbReference>
<feature type="domain" description="4Fe-4S Mo/W bis-MGD-type" evidence="11">
    <location>
        <begin position="224"/>
        <end position="287"/>
    </location>
</feature>
<dbReference type="PROSITE" id="PS00643">
    <property type="entry name" value="COMPLEX1_75K_3"/>
    <property type="match status" value="1"/>
</dbReference>
<evidence type="ECO:0000256" key="6">
    <source>
        <dbReference type="ARBA" id="ARBA00023004"/>
    </source>
</evidence>
<feature type="domain" description="4Fe-4S His(Cys)3-ligated-type" evidence="12">
    <location>
        <begin position="80"/>
        <end position="119"/>
    </location>
</feature>
<dbReference type="Gene3D" id="3.40.50.740">
    <property type="match status" value="1"/>
</dbReference>
<evidence type="ECO:0000256" key="2">
    <source>
        <dbReference type="ARBA" id="ARBA00005404"/>
    </source>
</evidence>
<dbReference type="SMART" id="SM00929">
    <property type="entry name" value="NADH-G_4Fe-4S_3"/>
    <property type="match status" value="1"/>
</dbReference>
<dbReference type="PANTHER" id="PTHR43105">
    <property type="entry name" value="RESPIRATORY NITRATE REDUCTASE"/>
    <property type="match status" value="1"/>
</dbReference>
<organism evidence="13">
    <name type="scientific">uncultured bacterium lac121</name>
    <dbReference type="NCBI Taxonomy" id="1447236"/>
    <lineage>
        <taxon>Bacteria</taxon>
        <taxon>environmental samples</taxon>
    </lineage>
</organism>
<evidence type="ECO:0000256" key="9">
    <source>
        <dbReference type="ARBA" id="ARBA00034078"/>
    </source>
</evidence>
<dbReference type="FunFam" id="3.10.20.740:FF:000001">
    <property type="entry name" value="NADH-quinone oxidoreductase subunit G"/>
    <property type="match status" value="1"/>
</dbReference>
<dbReference type="Gene3D" id="3.10.20.740">
    <property type="match status" value="1"/>
</dbReference>
<keyword evidence="4" id="KW-0479">Metal-binding</keyword>
<evidence type="ECO:0000259" key="12">
    <source>
        <dbReference type="PROSITE" id="PS51839"/>
    </source>
</evidence>
<dbReference type="GO" id="GO:0048038">
    <property type="term" value="F:quinone binding"/>
    <property type="evidence" value="ECO:0007669"/>
    <property type="project" value="UniProtKB-KW"/>
</dbReference>
<dbReference type="InterPro" id="IPR006656">
    <property type="entry name" value="Mopterin_OxRdtase"/>
</dbReference>
<comment type="cofactor">
    <cofactor evidence="1">
        <name>[4Fe-4S] cluster</name>
        <dbReference type="ChEBI" id="CHEBI:49883"/>
    </cofactor>
</comment>
<protein>
    <submittedName>
        <fullName evidence="13">Molybdopterin oxidoreductase Fe4S4 region</fullName>
    </submittedName>
</protein>
<dbReference type="FunFam" id="3.30.70.20:FF:000002">
    <property type="entry name" value="NADH-ubiquinone oxidoreductase 75 kDa subunit"/>
    <property type="match status" value="1"/>
</dbReference>
<dbReference type="GO" id="GO:0042773">
    <property type="term" value="P:ATP synthesis coupled electron transport"/>
    <property type="evidence" value="ECO:0007669"/>
    <property type="project" value="InterPro"/>
</dbReference>
<dbReference type="Gene3D" id="2.20.25.90">
    <property type="entry name" value="ADC-like domains"/>
    <property type="match status" value="1"/>
</dbReference>
<evidence type="ECO:0000256" key="8">
    <source>
        <dbReference type="ARBA" id="ARBA00023027"/>
    </source>
</evidence>
<dbReference type="EMBL" id="KF796602">
    <property type="protein sequence ID" value="AHN97859.1"/>
    <property type="molecule type" value="Genomic_DNA"/>
</dbReference>
<dbReference type="Gene3D" id="3.30.70.20">
    <property type="match status" value="1"/>
</dbReference>
<dbReference type="GO" id="GO:0008137">
    <property type="term" value="F:NADH dehydrogenase (ubiquinone) activity"/>
    <property type="evidence" value="ECO:0007669"/>
    <property type="project" value="InterPro"/>
</dbReference>
<dbReference type="CDD" id="cd00368">
    <property type="entry name" value="Molybdopterin-Binding"/>
    <property type="match status" value="1"/>
</dbReference>
<dbReference type="GO" id="GO:0046872">
    <property type="term" value="F:metal ion binding"/>
    <property type="evidence" value="ECO:0007669"/>
    <property type="project" value="UniProtKB-KW"/>
</dbReference>
<dbReference type="SUPFAM" id="SSF54862">
    <property type="entry name" value="4Fe-4S ferredoxins"/>
    <property type="match status" value="1"/>
</dbReference>
<proteinExistence type="inferred from homology"/>
<dbReference type="AlphaFoldDB" id="X2L822"/>
<evidence type="ECO:0000256" key="1">
    <source>
        <dbReference type="ARBA" id="ARBA00001966"/>
    </source>
</evidence>
<dbReference type="PROSITE" id="PS00641">
    <property type="entry name" value="COMPLEX1_75K_1"/>
    <property type="match status" value="1"/>
</dbReference>
<dbReference type="InterPro" id="IPR050123">
    <property type="entry name" value="Prok_molybdopt-oxidoreductase"/>
</dbReference>
<accession>X2L822</accession>
<dbReference type="GO" id="GO:0051537">
    <property type="term" value="F:2 iron, 2 sulfur cluster binding"/>
    <property type="evidence" value="ECO:0007669"/>
    <property type="project" value="UniProtKB-KW"/>
</dbReference>
<evidence type="ECO:0000259" key="10">
    <source>
        <dbReference type="PROSITE" id="PS51085"/>
    </source>
</evidence>
<evidence type="ECO:0000259" key="11">
    <source>
        <dbReference type="PROSITE" id="PS51669"/>
    </source>
</evidence>
<dbReference type="GO" id="GO:0016020">
    <property type="term" value="C:membrane"/>
    <property type="evidence" value="ECO:0007669"/>
    <property type="project" value="InterPro"/>
</dbReference>
<dbReference type="InterPro" id="IPR019574">
    <property type="entry name" value="NADH_UbQ_OxRdtase_Gsu_4Fe4S-bd"/>
</dbReference>
<dbReference type="Pfam" id="PF13510">
    <property type="entry name" value="Fer2_4"/>
    <property type="match status" value="1"/>
</dbReference>
<keyword evidence="8" id="KW-0520">NAD</keyword>
<keyword evidence="5" id="KW-1278">Translocase</keyword>
<dbReference type="InterPro" id="IPR054351">
    <property type="entry name" value="NADH_UbQ_OxRdtase_ferredoxin"/>
</dbReference>
<keyword evidence="3" id="KW-0004">4Fe-4S</keyword>
<dbReference type="Pfam" id="PF10588">
    <property type="entry name" value="NADH-G_4Fe-4S_3"/>
    <property type="match status" value="1"/>
</dbReference>
<feature type="domain" description="2Fe-2S ferredoxin-type" evidence="10">
    <location>
        <begin position="2"/>
        <end position="80"/>
    </location>
</feature>
<dbReference type="PROSITE" id="PS51085">
    <property type="entry name" value="2FE2S_FER_2"/>
    <property type="match status" value="1"/>
</dbReference>
<reference evidence="13" key="1">
    <citation type="submission" date="2013-10" db="EMBL/GenBank/DDBJ databases">
        <title>Functional metagenomics reveals novel beta-galactosidases not predictable from gene sequences.</title>
        <authorList>
            <person name="Cheng J."/>
            <person name="Engel K."/>
            <person name="Romantsov T."/>
            <person name="Neufeld J.D."/>
            <person name="Rose D.R."/>
            <person name="Charles T.C."/>
        </authorList>
    </citation>
    <scope>NUCLEOTIDE SEQUENCE</scope>
</reference>
<dbReference type="PANTHER" id="PTHR43105:SF13">
    <property type="entry name" value="NADH-UBIQUINONE OXIDOREDUCTASE 75 KDA SUBUNIT, MITOCHONDRIAL"/>
    <property type="match status" value="1"/>
</dbReference>
<dbReference type="SUPFAM" id="SSF54292">
    <property type="entry name" value="2Fe-2S ferredoxin-like"/>
    <property type="match status" value="1"/>
</dbReference>
<evidence type="ECO:0000256" key="4">
    <source>
        <dbReference type="ARBA" id="ARBA00022723"/>
    </source>
</evidence>
<dbReference type="GO" id="GO:0016491">
    <property type="term" value="F:oxidoreductase activity"/>
    <property type="evidence" value="ECO:0007669"/>
    <property type="project" value="InterPro"/>
</dbReference>
<dbReference type="InterPro" id="IPR036010">
    <property type="entry name" value="2Fe-2S_ferredoxin-like_sf"/>
</dbReference>
<dbReference type="PROSITE" id="PS00642">
    <property type="entry name" value="COMPLEX1_75K_2"/>
    <property type="match status" value="1"/>
</dbReference>
<evidence type="ECO:0000256" key="7">
    <source>
        <dbReference type="ARBA" id="ARBA00023014"/>
    </source>
</evidence>
<dbReference type="Pfam" id="PF22117">
    <property type="entry name" value="Fer4_Nqo3"/>
    <property type="match status" value="1"/>
</dbReference>
<dbReference type="SUPFAM" id="SSF53706">
    <property type="entry name" value="Formate dehydrogenase/DMSO reductase, domains 1-3"/>
    <property type="match status" value="1"/>
</dbReference>